<proteinExistence type="predicted"/>
<dbReference type="GO" id="GO:0032259">
    <property type="term" value="P:methylation"/>
    <property type="evidence" value="ECO:0007669"/>
    <property type="project" value="UniProtKB-KW"/>
</dbReference>
<dbReference type="SUPFAM" id="SSF53335">
    <property type="entry name" value="S-adenosyl-L-methionine-dependent methyltransferases"/>
    <property type="match status" value="1"/>
</dbReference>
<dbReference type="AlphaFoldDB" id="A0A941BR68"/>
<keyword evidence="2 4" id="KW-0808">Transferase</keyword>
<dbReference type="EMBL" id="JAGQDE010000011">
    <property type="protein sequence ID" value="MBQ0960000.1"/>
    <property type="molecule type" value="Genomic_DNA"/>
</dbReference>
<dbReference type="Pfam" id="PF10017">
    <property type="entry name" value="Methyltransf_33"/>
    <property type="match status" value="1"/>
</dbReference>
<evidence type="ECO:0000256" key="2">
    <source>
        <dbReference type="ARBA" id="ARBA00022679"/>
    </source>
</evidence>
<dbReference type="Gene3D" id="3.40.50.150">
    <property type="entry name" value="Vaccinia Virus protein VP39"/>
    <property type="match status" value="1"/>
</dbReference>
<evidence type="ECO:0000259" key="3">
    <source>
        <dbReference type="Pfam" id="PF10017"/>
    </source>
</evidence>
<dbReference type="InterPro" id="IPR029063">
    <property type="entry name" value="SAM-dependent_MTases_sf"/>
</dbReference>
<keyword evidence="5" id="KW-1185">Reference proteome</keyword>
<dbReference type="EC" id="2.1.1.44" evidence="4"/>
<comment type="caution">
    <text evidence="4">The sequence shown here is derived from an EMBL/GenBank/DDBJ whole genome shotgun (WGS) entry which is preliminary data.</text>
</comment>
<keyword evidence="1 4" id="KW-0489">Methyltransferase</keyword>
<dbReference type="PANTHER" id="PTHR43397">
    <property type="entry name" value="ERGOTHIONEINE BIOSYNTHESIS PROTEIN 1"/>
    <property type="match status" value="1"/>
</dbReference>
<dbReference type="InterPro" id="IPR017804">
    <property type="entry name" value="MeTrfase_EgtD-like"/>
</dbReference>
<dbReference type="InterPro" id="IPR019257">
    <property type="entry name" value="MeTrfase_dom"/>
</dbReference>
<dbReference type="Proteomes" id="UP000678374">
    <property type="component" value="Unassembled WGS sequence"/>
</dbReference>
<evidence type="ECO:0000313" key="5">
    <source>
        <dbReference type="Proteomes" id="UP000678374"/>
    </source>
</evidence>
<gene>
    <name evidence="4" type="primary">egtD</name>
    <name evidence="4" type="ORF">KAK06_13685</name>
</gene>
<reference evidence="4" key="1">
    <citation type="submission" date="2021-04" db="EMBL/GenBank/DDBJ databases">
        <title>The genome sequence of Ideonella sp. 4Y11.</title>
        <authorList>
            <person name="Liu Y."/>
        </authorList>
    </citation>
    <scope>NUCLEOTIDE SEQUENCE</scope>
    <source>
        <strain evidence="4">4Y11</strain>
    </source>
</reference>
<name>A0A941BR68_9BURK</name>
<dbReference type="GO" id="GO:0052706">
    <property type="term" value="F:L-histidine N(alpha)-methyltransferase activity"/>
    <property type="evidence" value="ECO:0007669"/>
    <property type="project" value="UniProtKB-EC"/>
</dbReference>
<evidence type="ECO:0000256" key="1">
    <source>
        <dbReference type="ARBA" id="ARBA00022603"/>
    </source>
</evidence>
<dbReference type="RefSeq" id="WP_210802677.1">
    <property type="nucleotide sequence ID" value="NZ_JAGQDE010000011.1"/>
</dbReference>
<dbReference type="InterPro" id="IPR035094">
    <property type="entry name" value="EgtD"/>
</dbReference>
<dbReference type="InterPro" id="IPR051128">
    <property type="entry name" value="EgtD_Methyltrsf_superfamily"/>
</dbReference>
<organism evidence="4 5">
    <name type="scientific">Ideonella aquatica</name>
    <dbReference type="NCBI Taxonomy" id="2824119"/>
    <lineage>
        <taxon>Bacteria</taxon>
        <taxon>Pseudomonadati</taxon>
        <taxon>Pseudomonadota</taxon>
        <taxon>Betaproteobacteria</taxon>
        <taxon>Burkholderiales</taxon>
        <taxon>Sphaerotilaceae</taxon>
        <taxon>Ideonella</taxon>
    </lineage>
</organism>
<accession>A0A941BR68</accession>
<evidence type="ECO:0000313" key="4">
    <source>
        <dbReference type="EMBL" id="MBQ0960000.1"/>
    </source>
</evidence>
<feature type="domain" description="Histidine-specific methyltransferase SAM-dependent" evidence="3">
    <location>
        <begin position="18"/>
        <end position="320"/>
    </location>
</feature>
<protein>
    <submittedName>
        <fullName evidence="4">L-histidine N(Alpha)-methyltransferase</fullName>
        <ecNumber evidence="4">2.1.1.44</ecNumber>
    </submittedName>
</protein>
<sequence length="321" mass="34730">MSPLFLDLHQIDPAALAREAALGLLAQPAAVSPKFFYDALGSRLFEAITALDEYYLTRTEAAIFERHGAAIAAAVHARLGPRPVLVEPGAGSCRKAASLFGMLRPRRYVALDISVDYLREALWALQPAHPALALVGVGLDFSARLALPPEALGTDVGPSLVFYPGSSIGNFAPAQALRLLREARALSQGGALLIGVDRVKPAAVLNAAYDDALGVTAAFNLNLLRHLNRVLGSDFRPADWRHIAFFDVAASRIEMHLEARHATAVHWPGGERHFMAGDRLLTEHAYKWTPEAFEALLHEAGYRDCQHWSDDAGGFSVMLAA</sequence>
<dbReference type="PIRSF" id="PIRSF018005">
    <property type="entry name" value="UCP018005"/>
    <property type="match status" value="1"/>
</dbReference>
<dbReference type="PANTHER" id="PTHR43397:SF1">
    <property type="entry name" value="ERGOTHIONEINE BIOSYNTHESIS PROTEIN 1"/>
    <property type="match status" value="1"/>
</dbReference>
<dbReference type="NCBIfam" id="TIGR03438">
    <property type="entry name" value="egtD_ergothio"/>
    <property type="match status" value="1"/>
</dbReference>